<evidence type="ECO:0000259" key="5">
    <source>
        <dbReference type="Pfam" id="PF25989"/>
    </source>
</evidence>
<keyword evidence="2" id="KW-0175">Coiled coil</keyword>
<dbReference type="PANTHER" id="PTHR30469">
    <property type="entry name" value="MULTIDRUG RESISTANCE PROTEIN MDTA"/>
    <property type="match status" value="1"/>
</dbReference>
<dbReference type="Gene3D" id="2.40.30.170">
    <property type="match status" value="1"/>
</dbReference>
<dbReference type="InterPro" id="IPR006143">
    <property type="entry name" value="RND_pump_MFP"/>
</dbReference>
<dbReference type="GO" id="GO:0015562">
    <property type="term" value="F:efflux transmembrane transporter activity"/>
    <property type="evidence" value="ECO:0007669"/>
    <property type="project" value="TreeGrafter"/>
</dbReference>
<dbReference type="AlphaFoldDB" id="A0A7C1RYK5"/>
<dbReference type="InterPro" id="IPR058625">
    <property type="entry name" value="MdtA-like_BSH"/>
</dbReference>
<dbReference type="Gene3D" id="2.40.50.100">
    <property type="match status" value="1"/>
</dbReference>
<dbReference type="InterPro" id="IPR058636">
    <property type="entry name" value="Beta-barrel_YknX"/>
</dbReference>
<dbReference type="Gene3D" id="1.10.287.470">
    <property type="entry name" value="Helix hairpin bin"/>
    <property type="match status" value="1"/>
</dbReference>
<evidence type="ECO:0000259" key="4">
    <source>
        <dbReference type="Pfam" id="PF25917"/>
    </source>
</evidence>
<feature type="coiled-coil region" evidence="2">
    <location>
        <begin position="93"/>
        <end position="120"/>
    </location>
</feature>
<keyword evidence="3" id="KW-0472">Membrane</keyword>
<sequence>MSKGLKIVLITVGGFALLLVLFVLNRSRQEGGVSCEVKKVKYGTIVSVVSGTGELRAAAQVNLQAQVMGVVKRLRVAEGDWVHRGDTLVELDRQSIEAQLEIARAQFEQAQSRHRRMESLYARGLVAREEFEASKTAYEVAQAQFQQARDQFDKTVICAPISGRVVQLNIKEGETVVIGTMNAPGTVLLVLADLSRMQALVKVDETDVVRIEPGQAAQVRVDALPDTSFTGVVTRVGYMPVVSLLGTEGNAVNFEVEVTLDSAVPQLKPGMTVHAEITTAQRDSVLVVPVQAVGRRRIGNREGETVFVVRNGKAVLTAVKTGQASDTEVEVVEGLNAGDEVIVGPYKVLSRLEDGARVKPEPVADKNEQ</sequence>
<reference evidence="7" key="1">
    <citation type="journal article" date="2020" name="mSystems">
        <title>Genome- and Community-Level Interaction Insights into Carbon Utilization and Element Cycling Functions of Hydrothermarchaeota in Hydrothermal Sediment.</title>
        <authorList>
            <person name="Zhou Z."/>
            <person name="Liu Y."/>
            <person name="Xu W."/>
            <person name="Pan J."/>
            <person name="Luo Z.H."/>
            <person name="Li M."/>
        </authorList>
    </citation>
    <scope>NUCLEOTIDE SEQUENCE [LARGE SCALE GENOMIC DNA]</scope>
    <source>
        <strain evidence="7">SpSt-265</strain>
        <strain evidence="8">SpSt-465</strain>
    </source>
</reference>
<dbReference type="EMBL" id="DSLG01000004">
    <property type="protein sequence ID" value="HEA87162.1"/>
    <property type="molecule type" value="Genomic_DNA"/>
</dbReference>
<comment type="similarity">
    <text evidence="1">Belongs to the membrane fusion protein (MFP) (TC 8.A.1) family.</text>
</comment>
<dbReference type="NCBIfam" id="TIGR01730">
    <property type="entry name" value="RND_mfp"/>
    <property type="match status" value="1"/>
</dbReference>
<accession>A0A7C1RYK5</accession>
<comment type="caution">
    <text evidence="7">The sequence shown here is derived from an EMBL/GenBank/DDBJ whole genome shotgun (WGS) entry which is preliminary data.</text>
</comment>
<dbReference type="GO" id="GO:1990281">
    <property type="term" value="C:efflux pump complex"/>
    <property type="evidence" value="ECO:0007669"/>
    <property type="project" value="TreeGrafter"/>
</dbReference>
<gene>
    <name evidence="7" type="ORF">ENP94_04035</name>
    <name evidence="8" type="ORF">ENS16_05710</name>
</gene>
<dbReference type="PANTHER" id="PTHR30469:SF33">
    <property type="entry name" value="SLR1207 PROTEIN"/>
    <property type="match status" value="1"/>
</dbReference>
<keyword evidence="3" id="KW-0812">Transmembrane</keyword>
<name>A0A7C1RYK5_UNCW3</name>
<dbReference type="Pfam" id="PF25917">
    <property type="entry name" value="BSH_RND"/>
    <property type="match status" value="1"/>
</dbReference>
<feature type="domain" description="Multidrug resistance protein MdtA-like barrel-sandwich hybrid" evidence="4">
    <location>
        <begin position="60"/>
        <end position="181"/>
    </location>
</feature>
<dbReference type="SUPFAM" id="SSF111369">
    <property type="entry name" value="HlyD-like secretion proteins"/>
    <property type="match status" value="1"/>
</dbReference>
<feature type="domain" description="YknX-like beta-barrel" evidence="6">
    <location>
        <begin position="200"/>
        <end position="277"/>
    </location>
</feature>
<feature type="domain" description="YknX-like C-terminal permuted SH3-like" evidence="5">
    <location>
        <begin position="285"/>
        <end position="359"/>
    </location>
</feature>
<organism evidence="7">
    <name type="scientific">candidate division WOR-3 bacterium</name>
    <dbReference type="NCBI Taxonomy" id="2052148"/>
    <lineage>
        <taxon>Bacteria</taxon>
        <taxon>Bacteria division WOR-3</taxon>
    </lineage>
</organism>
<dbReference type="EMBL" id="DSTU01000007">
    <property type="protein sequence ID" value="HFJ54168.1"/>
    <property type="molecule type" value="Genomic_DNA"/>
</dbReference>
<evidence type="ECO:0000259" key="6">
    <source>
        <dbReference type="Pfam" id="PF25990"/>
    </source>
</evidence>
<dbReference type="Pfam" id="PF25989">
    <property type="entry name" value="YknX_C"/>
    <property type="match status" value="1"/>
</dbReference>
<evidence type="ECO:0000313" key="7">
    <source>
        <dbReference type="EMBL" id="HEA87162.1"/>
    </source>
</evidence>
<evidence type="ECO:0000313" key="8">
    <source>
        <dbReference type="EMBL" id="HFJ54168.1"/>
    </source>
</evidence>
<dbReference type="InterPro" id="IPR058637">
    <property type="entry name" value="YknX-like_C"/>
</dbReference>
<dbReference type="Gene3D" id="2.40.420.20">
    <property type="match status" value="1"/>
</dbReference>
<protein>
    <submittedName>
        <fullName evidence="7">Efflux RND transporter periplasmic adaptor subunit</fullName>
    </submittedName>
</protein>
<proteinExistence type="inferred from homology"/>
<evidence type="ECO:0000256" key="1">
    <source>
        <dbReference type="ARBA" id="ARBA00009477"/>
    </source>
</evidence>
<evidence type="ECO:0000256" key="2">
    <source>
        <dbReference type="SAM" id="Coils"/>
    </source>
</evidence>
<dbReference type="Pfam" id="PF25990">
    <property type="entry name" value="Beta-barrel_YknX"/>
    <property type="match status" value="1"/>
</dbReference>
<feature type="transmembrane region" description="Helical" evidence="3">
    <location>
        <begin position="7"/>
        <end position="24"/>
    </location>
</feature>
<keyword evidence="3" id="KW-1133">Transmembrane helix</keyword>
<evidence type="ECO:0000256" key="3">
    <source>
        <dbReference type="SAM" id="Phobius"/>
    </source>
</evidence>